<keyword evidence="3" id="KW-0443">Lipid metabolism</keyword>
<evidence type="ECO:0000313" key="10">
    <source>
        <dbReference type="EMBL" id="KYN28925.1"/>
    </source>
</evidence>
<evidence type="ECO:0000256" key="1">
    <source>
        <dbReference type="ARBA" id="ARBA00006432"/>
    </source>
</evidence>
<dbReference type="EMBL" id="KQ978730">
    <property type="protein sequence ID" value="KYN28925.1"/>
    <property type="molecule type" value="Genomic_DNA"/>
</dbReference>
<dbReference type="PANTHER" id="PTHR43107">
    <property type="entry name" value="LONG-CHAIN FATTY ACID TRANSPORT PROTEIN"/>
    <property type="match status" value="1"/>
</dbReference>
<reference evidence="10 11" key="1">
    <citation type="submission" date="2015-09" db="EMBL/GenBank/DDBJ databases">
        <title>Trachymyrmex cornetzi WGS genome.</title>
        <authorList>
            <person name="Nygaard S."/>
            <person name="Hu H."/>
            <person name="Boomsma J."/>
            <person name="Zhang G."/>
        </authorList>
    </citation>
    <scope>NUCLEOTIDE SEQUENCE [LARGE SCALE GENOMIC DNA]</scope>
    <source>
        <strain evidence="10">Tcor2-1</strain>
        <tissue evidence="10">Whole body</tissue>
    </source>
</reference>
<evidence type="ECO:0000256" key="7">
    <source>
        <dbReference type="ARBA" id="ARBA00048666"/>
    </source>
</evidence>
<dbReference type="AlphaFoldDB" id="A0A195EKY3"/>
<accession>A0A195EKY3</accession>
<dbReference type="STRING" id="471704.A0A195EKY3"/>
<dbReference type="InterPro" id="IPR025110">
    <property type="entry name" value="AMP-bd_C"/>
</dbReference>
<dbReference type="GO" id="GO:0004467">
    <property type="term" value="F:long-chain fatty acid-CoA ligase activity"/>
    <property type="evidence" value="ECO:0007669"/>
    <property type="project" value="UniProtKB-EC"/>
</dbReference>
<dbReference type="PANTHER" id="PTHR43107:SF21">
    <property type="entry name" value="FATTY ACID TRANSPORT PROTEIN 1, ISOFORM F-RELATED"/>
    <property type="match status" value="1"/>
</dbReference>
<dbReference type="Pfam" id="PF13193">
    <property type="entry name" value="AMP-binding_C"/>
    <property type="match status" value="1"/>
</dbReference>
<organism evidence="10 11">
    <name type="scientific">Trachymyrmex cornetzi</name>
    <dbReference type="NCBI Taxonomy" id="471704"/>
    <lineage>
        <taxon>Eukaryota</taxon>
        <taxon>Metazoa</taxon>
        <taxon>Ecdysozoa</taxon>
        <taxon>Arthropoda</taxon>
        <taxon>Hexapoda</taxon>
        <taxon>Insecta</taxon>
        <taxon>Pterygota</taxon>
        <taxon>Neoptera</taxon>
        <taxon>Endopterygota</taxon>
        <taxon>Hymenoptera</taxon>
        <taxon>Apocrita</taxon>
        <taxon>Aculeata</taxon>
        <taxon>Formicoidea</taxon>
        <taxon>Formicidae</taxon>
        <taxon>Myrmicinae</taxon>
        <taxon>Trachymyrmex</taxon>
    </lineage>
</organism>
<keyword evidence="8" id="KW-0472">Membrane</keyword>
<dbReference type="Proteomes" id="UP000078492">
    <property type="component" value="Unassembled WGS sequence"/>
</dbReference>
<proteinExistence type="inferred from homology"/>
<evidence type="ECO:0000256" key="8">
    <source>
        <dbReference type="SAM" id="Phobius"/>
    </source>
</evidence>
<dbReference type="InterPro" id="IPR045851">
    <property type="entry name" value="AMP-bd_C_sf"/>
</dbReference>
<keyword evidence="8" id="KW-1133">Transmembrane helix</keyword>
<keyword evidence="11" id="KW-1185">Reference proteome</keyword>
<dbReference type="GO" id="GO:0005789">
    <property type="term" value="C:endoplasmic reticulum membrane"/>
    <property type="evidence" value="ECO:0007669"/>
    <property type="project" value="TreeGrafter"/>
</dbReference>
<dbReference type="GO" id="GO:0005324">
    <property type="term" value="F:long-chain fatty acid transmembrane transporter activity"/>
    <property type="evidence" value="ECO:0007669"/>
    <property type="project" value="TreeGrafter"/>
</dbReference>
<comment type="catalytic activity">
    <reaction evidence="5">
        <text>a very long-chain fatty acid + ATP + CoA = a very long-chain fatty acyl-CoA + AMP + diphosphate</text>
        <dbReference type="Rhea" id="RHEA:54536"/>
        <dbReference type="ChEBI" id="CHEBI:30616"/>
        <dbReference type="ChEBI" id="CHEBI:33019"/>
        <dbReference type="ChEBI" id="CHEBI:57287"/>
        <dbReference type="ChEBI" id="CHEBI:58950"/>
        <dbReference type="ChEBI" id="CHEBI:138261"/>
        <dbReference type="ChEBI" id="CHEBI:456215"/>
    </reaction>
    <physiologicalReaction direction="left-to-right" evidence="5">
        <dbReference type="Rhea" id="RHEA:54537"/>
    </physiologicalReaction>
</comment>
<dbReference type="Gene3D" id="3.30.300.30">
    <property type="match status" value="1"/>
</dbReference>
<evidence type="ECO:0000256" key="3">
    <source>
        <dbReference type="ARBA" id="ARBA00022832"/>
    </source>
</evidence>
<keyword evidence="2" id="KW-0436">Ligase</keyword>
<feature type="domain" description="AMP-binding enzyme C-terminal" evidence="9">
    <location>
        <begin position="412"/>
        <end position="487"/>
    </location>
</feature>
<dbReference type="EC" id="6.2.1.3" evidence="4"/>
<feature type="transmembrane region" description="Helical" evidence="8">
    <location>
        <begin position="126"/>
        <end position="146"/>
    </location>
</feature>
<dbReference type="GO" id="GO:0005886">
    <property type="term" value="C:plasma membrane"/>
    <property type="evidence" value="ECO:0007669"/>
    <property type="project" value="TreeGrafter"/>
</dbReference>
<keyword evidence="8" id="KW-0812">Transmembrane</keyword>
<dbReference type="InterPro" id="IPR042099">
    <property type="entry name" value="ANL_N_sf"/>
</dbReference>
<evidence type="ECO:0000256" key="6">
    <source>
        <dbReference type="ARBA" id="ARBA00041297"/>
    </source>
</evidence>
<dbReference type="SUPFAM" id="SSF56801">
    <property type="entry name" value="Acetyl-CoA synthetase-like"/>
    <property type="match status" value="1"/>
</dbReference>
<name>A0A195EKY3_9HYME</name>
<feature type="non-terminal residue" evidence="10">
    <location>
        <position position="1"/>
    </location>
</feature>
<dbReference type="Gene3D" id="3.40.50.12780">
    <property type="entry name" value="N-terminal domain of ligase-like"/>
    <property type="match status" value="1"/>
</dbReference>
<sequence length="534" mass="60065">LQDIERGETRFVGVSPVSASTSTSVSTLASAPTPLHESSANRCDVSRATSGVGHIANAPSGTHQDAQTTRASASAALRSERDLNASTSRWRTFGRFLRRLTLIMLLLVAAVGALAVIVIYMGPIYLVQLFIVISVAYFVAGGRMRWFYVALKTIPRDFKGLIGYIRMLRSVHGHGRKNRNVADVFRQHVNRHPNKICFIFEDQEWTFQQHINILISTLRKMIVGQYIGEMCRYILAVPLKKENQEHNIRLIFGNGLRPQIWDEFVKRFKIPQVLEFYGATEGNANVMNIDNKVGAIGFFSRIIPSVYPVSLIKVDEDGEPIRNSKGLCQVCEPNEPGAFIGKISPNNPTRAFLGYVDKKASEKKVIHNVFTKGDSAFLSGDILVADEWGYLYFKDRTGDTFRWKGENVSTSEIEAIISNLINYRDCIVYGVEIKGTEGKAGMAAMYDADGTLDINKLTIDIKEQLPAYARPQFVRILTKIDLTGTFKLKKKDLQEEGYNPYKVQDKLYYLDAKLGYQLLTSEVYDQIQQGKIKF</sequence>
<protein>
    <recommendedName>
        <fullName evidence="4">long-chain-fatty-acid--CoA ligase</fullName>
        <ecNumber evidence="4">6.2.1.3</ecNumber>
    </recommendedName>
    <alternativeName>
        <fullName evidence="6">Long-chain-fatty-acid--CoA ligase</fullName>
    </alternativeName>
</protein>
<dbReference type="FunFam" id="3.30.300.30:FF:000002">
    <property type="entry name" value="Long-chain fatty acid transport protein 1"/>
    <property type="match status" value="1"/>
</dbReference>
<keyword evidence="3" id="KW-0276">Fatty acid metabolism</keyword>
<evidence type="ECO:0000256" key="4">
    <source>
        <dbReference type="ARBA" id="ARBA00026121"/>
    </source>
</evidence>
<evidence type="ECO:0000313" key="11">
    <source>
        <dbReference type="Proteomes" id="UP000078492"/>
    </source>
</evidence>
<dbReference type="GO" id="GO:0044539">
    <property type="term" value="P:long-chain fatty acid import into cell"/>
    <property type="evidence" value="ECO:0007669"/>
    <property type="project" value="TreeGrafter"/>
</dbReference>
<evidence type="ECO:0000259" key="9">
    <source>
        <dbReference type="Pfam" id="PF13193"/>
    </source>
</evidence>
<evidence type="ECO:0000256" key="2">
    <source>
        <dbReference type="ARBA" id="ARBA00022598"/>
    </source>
</evidence>
<gene>
    <name evidence="10" type="ORF">ALC57_01572</name>
</gene>
<feature type="transmembrane region" description="Helical" evidence="8">
    <location>
        <begin position="100"/>
        <end position="120"/>
    </location>
</feature>
<evidence type="ECO:0000256" key="5">
    <source>
        <dbReference type="ARBA" id="ARBA00036527"/>
    </source>
</evidence>
<comment type="similarity">
    <text evidence="1">Belongs to the ATP-dependent AMP-binding enzyme family.</text>
</comment>
<comment type="catalytic activity">
    <reaction evidence="7">
        <text>tetracosanoate + ATP + CoA = tetracosanoyl-CoA + AMP + diphosphate</text>
        <dbReference type="Rhea" id="RHEA:33639"/>
        <dbReference type="ChEBI" id="CHEBI:30616"/>
        <dbReference type="ChEBI" id="CHEBI:31014"/>
        <dbReference type="ChEBI" id="CHEBI:33019"/>
        <dbReference type="ChEBI" id="CHEBI:57287"/>
        <dbReference type="ChEBI" id="CHEBI:65052"/>
        <dbReference type="ChEBI" id="CHEBI:456215"/>
    </reaction>
    <physiologicalReaction direction="left-to-right" evidence="7">
        <dbReference type="Rhea" id="RHEA:33640"/>
    </physiologicalReaction>
</comment>